<comment type="caution">
    <text evidence="2">The sequence shown here is derived from an EMBL/GenBank/DDBJ whole genome shotgun (WGS) entry which is preliminary data.</text>
</comment>
<dbReference type="EMBL" id="MU865380">
    <property type="protein sequence ID" value="KAK4224905.1"/>
    <property type="molecule type" value="Genomic_DNA"/>
</dbReference>
<evidence type="ECO:0000313" key="2">
    <source>
        <dbReference type="EMBL" id="KAK4224905.1"/>
    </source>
</evidence>
<dbReference type="GO" id="GO:0004672">
    <property type="term" value="F:protein kinase activity"/>
    <property type="evidence" value="ECO:0007669"/>
    <property type="project" value="InterPro"/>
</dbReference>
<dbReference type="InterPro" id="IPR000719">
    <property type="entry name" value="Prot_kinase_dom"/>
</dbReference>
<protein>
    <recommendedName>
        <fullName evidence="1">Protein kinase domain-containing protein</fullName>
    </recommendedName>
</protein>
<dbReference type="AlphaFoldDB" id="A0AAN7BKE2"/>
<dbReference type="Gene3D" id="1.10.510.10">
    <property type="entry name" value="Transferase(Phosphotransferase) domain 1"/>
    <property type="match status" value="1"/>
</dbReference>
<dbReference type="Proteomes" id="UP001301958">
    <property type="component" value="Unassembled WGS sequence"/>
</dbReference>
<feature type="domain" description="Protein kinase" evidence="1">
    <location>
        <begin position="1"/>
        <end position="93"/>
    </location>
</feature>
<dbReference type="SUPFAM" id="SSF56112">
    <property type="entry name" value="Protein kinase-like (PK-like)"/>
    <property type="match status" value="1"/>
</dbReference>
<dbReference type="GO" id="GO:0005524">
    <property type="term" value="F:ATP binding"/>
    <property type="evidence" value="ECO:0007669"/>
    <property type="project" value="InterPro"/>
</dbReference>
<gene>
    <name evidence="2" type="ORF">QBC38DRAFT_457810</name>
</gene>
<keyword evidence="3" id="KW-1185">Reference proteome</keyword>
<name>A0AAN7BKE2_9PEZI</name>
<proteinExistence type="predicted"/>
<accession>A0AAN7BKE2</accession>
<dbReference type="PROSITE" id="PS50011">
    <property type="entry name" value="PROTEIN_KINASE_DOM"/>
    <property type="match status" value="1"/>
</dbReference>
<evidence type="ECO:0000313" key="3">
    <source>
        <dbReference type="Proteomes" id="UP001301958"/>
    </source>
</evidence>
<sequence length="93" mass="10722">MLEYSTGESLESWFERDTIFVTAAEKKSLWNELFMLASSVTFLHESVWKRQSQKTDSWHMEIKPSNILCSLKEIPNQPSQPSFKIGDLGLGRV</sequence>
<evidence type="ECO:0000259" key="1">
    <source>
        <dbReference type="PROSITE" id="PS50011"/>
    </source>
</evidence>
<organism evidence="2 3">
    <name type="scientific">Podospora fimiseda</name>
    <dbReference type="NCBI Taxonomy" id="252190"/>
    <lineage>
        <taxon>Eukaryota</taxon>
        <taxon>Fungi</taxon>
        <taxon>Dikarya</taxon>
        <taxon>Ascomycota</taxon>
        <taxon>Pezizomycotina</taxon>
        <taxon>Sordariomycetes</taxon>
        <taxon>Sordariomycetidae</taxon>
        <taxon>Sordariales</taxon>
        <taxon>Podosporaceae</taxon>
        <taxon>Podospora</taxon>
    </lineage>
</organism>
<reference evidence="2" key="1">
    <citation type="journal article" date="2023" name="Mol. Phylogenet. Evol.">
        <title>Genome-scale phylogeny and comparative genomics of the fungal order Sordariales.</title>
        <authorList>
            <person name="Hensen N."/>
            <person name="Bonometti L."/>
            <person name="Westerberg I."/>
            <person name="Brannstrom I.O."/>
            <person name="Guillou S."/>
            <person name="Cros-Aarteil S."/>
            <person name="Calhoun S."/>
            <person name="Haridas S."/>
            <person name="Kuo A."/>
            <person name="Mondo S."/>
            <person name="Pangilinan J."/>
            <person name="Riley R."/>
            <person name="LaButti K."/>
            <person name="Andreopoulos B."/>
            <person name="Lipzen A."/>
            <person name="Chen C."/>
            <person name="Yan M."/>
            <person name="Daum C."/>
            <person name="Ng V."/>
            <person name="Clum A."/>
            <person name="Steindorff A."/>
            <person name="Ohm R.A."/>
            <person name="Martin F."/>
            <person name="Silar P."/>
            <person name="Natvig D.O."/>
            <person name="Lalanne C."/>
            <person name="Gautier V."/>
            <person name="Ament-Velasquez S.L."/>
            <person name="Kruys A."/>
            <person name="Hutchinson M.I."/>
            <person name="Powell A.J."/>
            <person name="Barry K."/>
            <person name="Miller A.N."/>
            <person name="Grigoriev I.V."/>
            <person name="Debuchy R."/>
            <person name="Gladieux P."/>
            <person name="Hiltunen Thoren M."/>
            <person name="Johannesson H."/>
        </authorList>
    </citation>
    <scope>NUCLEOTIDE SEQUENCE</scope>
    <source>
        <strain evidence="2">CBS 990.96</strain>
    </source>
</reference>
<dbReference type="InterPro" id="IPR011009">
    <property type="entry name" value="Kinase-like_dom_sf"/>
</dbReference>
<reference evidence="2" key="2">
    <citation type="submission" date="2023-05" db="EMBL/GenBank/DDBJ databases">
        <authorList>
            <consortium name="Lawrence Berkeley National Laboratory"/>
            <person name="Steindorff A."/>
            <person name="Hensen N."/>
            <person name="Bonometti L."/>
            <person name="Westerberg I."/>
            <person name="Brannstrom I.O."/>
            <person name="Guillou S."/>
            <person name="Cros-Aarteil S."/>
            <person name="Calhoun S."/>
            <person name="Haridas S."/>
            <person name="Kuo A."/>
            <person name="Mondo S."/>
            <person name="Pangilinan J."/>
            <person name="Riley R."/>
            <person name="Labutti K."/>
            <person name="Andreopoulos B."/>
            <person name="Lipzen A."/>
            <person name="Chen C."/>
            <person name="Yanf M."/>
            <person name="Daum C."/>
            <person name="Ng V."/>
            <person name="Clum A."/>
            <person name="Ohm R."/>
            <person name="Martin F."/>
            <person name="Silar P."/>
            <person name="Natvig D."/>
            <person name="Lalanne C."/>
            <person name="Gautier V."/>
            <person name="Ament-Velasquez S.L."/>
            <person name="Kruys A."/>
            <person name="Hutchinson M.I."/>
            <person name="Powell A.J."/>
            <person name="Barry K."/>
            <person name="Miller A.N."/>
            <person name="Grigoriev I.V."/>
            <person name="Debuchy R."/>
            <person name="Gladieux P."/>
            <person name="Thoren M.H."/>
            <person name="Johannesson H."/>
        </authorList>
    </citation>
    <scope>NUCLEOTIDE SEQUENCE</scope>
    <source>
        <strain evidence="2">CBS 990.96</strain>
    </source>
</reference>